<dbReference type="Proteomes" id="UP001341281">
    <property type="component" value="Chromosome 06"/>
</dbReference>
<dbReference type="FunFam" id="3.10.10.10:FF:000007">
    <property type="entry name" value="Retrovirus-related Pol polyprotein from transposon 17.6-like Protein"/>
    <property type="match status" value="1"/>
</dbReference>
<dbReference type="GO" id="GO:0004519">
    <property type="term" value="F:endonuclease activity"/>
    <property type="evidence" value="ECO:0007669"/>
    <property type="project" value="UniProtKB-KW"/>
</dbReference>
<dbReference type="Pfam" id="PF00078">
    <property type="entry name" value="RVT_1"/>
    <property type="match status" value="1"/>
</dbReference>
<evidence type="ECO:0000259" key="10">
    <source>
        <dbReference type="Pfam" id="PF00078"/>
    </source>
</evidence>
<dbReference type="Pfam" id="PF17919">
    <property type="entry name" value="RT_RNaseH_2"/>
    <property type="match status" value="1"/>
</dbReference>
<accession>A0AAQ3TY58</accession>
<feature type="domain" description="Reverse transcriptase/retrotransposon-derived protein RNase H-like" evidence="11">
    <location>
        <begin position="513"/>
        <end position="589"/>
    </location>
</feature>
<feature type="domain" description="Reverse transcriptase" evidence="10">
    <location>
        <begin position="334"/>
        <end position="432"/>
    </location>
</feature>
<dbReference type="GO" id="GO:0003964">
    <property type="term" value="F:RNA-directed DNA polymerase activity"/>
    <property type="evidence" value="ECO:0007669"/>
    <property type="project" value="UniProtKB-KW"/>
</dbReference>
<dbReference type="CDD" id="cd00303">
    <property type="entry name" value="retropepsin_like"/>
    <property type="match status" value="1"/>
</dbReference>
<dbReference type="InterPro" id="IPR050951">
    <property type="entry name" value="Retrovirus_Pol_polyprotein"/>
</dbReference>
<evidence type="ECO:0000259" key="11">
    <source>
        <dbReference type="Pfam" id="PF17919"/>
    </source>
</evidence>
<evidence type="ECO:0000313" key="12">
    <source>
        <dbReference type="EMBL" id="WVZ81753.1"/>
    </source>
</evidence>
<evidence type="ECO:0000256" key="6">
    <source>
        <dbReference type="ARBA" id="ARBA00022801"/>
    </source>
</evidence>
<keyword evidence="7" id="KW-0695">RNA-directed DNA polymerase</keyword>
<dbReference type="SUPFAM" id="SSF56672">
    <property type="entry name" value="DNA/RNA polymerases"/>
    <property type="match status" value="1"/>
</dbReference>
<dbReference type="FunFam" id="3.30.70.270:FF:000020">
    <property type="entry name" value="Transposon Tf2-6 polyprotein-like Protein"/>
    <property type="match status" value="1"/>
</dbReference>
<dbReference type="Gene3D" id="3.10.10.10">
    <property type="entry name" value="HIV Type 1 Reverse Transcriptase, subunit A, domain 1"/>
    <property type="match status" value="1"/>
</dbReference>
<dbReference type="GO" id="GO:0008233">
    <property type="term" value="F:peptidase activity"/>
    <property type="evidence" value="ECO:0007669"/>
    <property type="project" value="UniProtKB-KW"/>
</dbReference>
<feature type="compositionally biased region" description="Low complexity" evidence="9">
    <location>
        <begin position="14"/>
        <end position="26"/>
    </location>
</feature>
<proteinExistence type="predicted"/>
<keyword evidence="4" id="KW-0540">Nuclease</keyword>
<keyword evidence="2" id="KW-0808">Transferase</keyword>
<evidence type="ECO:0000256" key="4">
    <source>
        <dbReference type="ARBA" id="ARBA00022722"/>
    </source>
</evidence>
<keyword evidence="1" id="KW-0645">Protease</keyword>
<dbReference type="SUPFAM" id="SSF50630">
    <property type="entry name" value="Acid proteases"/>
    <property type="match status" value="1"/>
</dbReference>
<dbReference type="CDD" id="cd01647">
    <property type="entry name" value="RT_LTR"/>
    <property type="match status" value="1"/>
</dbReference>
<sequence>MSLARQLELREQYGPAPAKAAPRGLLPAPPPCLALPGPPADKVATPTVTVDGQPVKRPSRPEQEERRRQGLCFNCNEKYTRGSSTSTVSSSPPTPQPPTEAPVFSLHVVAGVAVSNTIQLQVLLGTATFVALVDTGSTHSFIGEVAARGTGLSLEPRPRLTAKVANGERVSCPGILRQAPVIIDDMEFRVDLYVMPLAGYHVVLGTHWMATLGPIVWDLAAGTMAFQQEGRDICWRGVAPPSQPGVHVAMSTDSLLDGMLGSFADVFAEPTGLPPARGRDHRIILKPDAPPVAVRPYRYPAAHKDELERQCPAMIELGIVCRSDSAFSFPVILVKKPDGSWRFCVDYRALNALTVKDAFPILVLLDELHGSRFFTKLDLRSGYHQVRMRPEDIHKTAFRTHNGLYEFLVMPFGLCNSPANFQALMNNHILFVKRSKCAFGVSSIAYLGHIISEAGVAMDPGKVQAIHDWPVPRSAQVVRGFLGLAGYYRKFIHNYGFIAAPLTILLKKDGFSWGEEATAAFAALKAAVTTAPVLAVPDFTKPFIVECDASSHGFGAVLIQDGHPIAFFSRLVAPRHHALAAYERELIGLPYLWGHRFLVKTDHYRLKYLLDQRLATILQHHWVGKLLGFDFSVEYKPGASNAVADALSRRDTEEGELLVLCAPRFDFIDRLLQAQLSDPALFALCGDIDTGARCGRTAQVNLKLV</sequence>
<dbReference type="PANTHER" id="PTHR37984:SF5">
    <property type="entry name" value="PROTEIN NYNRIN-LIKE"/>
    <property type="match status" value="1"/>
</dbReference>
<evidence type="ECO:0000256" key="1">
    <source>
        <dbReference type="ARBA" id="ARBA00022670"/>
    </source>
</evidence>
<keyword evidence="3" id="KW-0548">Nucleotidyltransferase</keyword>
<dbReference type="InterPro" id="IPR043502">
    <property type="entry name" value="DNA/RNA_pol_sf"/>
</dbReference>
<evidence type="ECO:0000256" key="2">
    <source>
        <dbReference type="ARBA" id="ARBA00022679"/>
    </source>
</evidence>
<feature type="compositionally biased region" description="Pro residues" evidence="9">
    <location>
        <begin position="27"/>
        <end position="39"/>
    </location>
</feature>
<evidence type="ECO:0000256" key="3">
    <source>
        <dbReference type="ARBA" id="ARBA00022695"/>
    </source>
</evidence>
<dbReference type="Gene3D" id="3.30.70.270">
    <property type="match status" value="2"/>
</dbReference>
<reference evidence="12 13" key="1">
    <citation type="submission" date="2024-02" db="EMBL/GenBank/DDBJ databases">
        <title>High-quality chromosome-scale genome assembly of Pensacola bahiagrass (Paspalum notatum Flugge var. saurae).</title>
        <authorList>
            <person name="Vega J.M."/>
            <person name="Podio M."/>
            <person name="Orjuela J."/>
            <person name="Siena L.A."/>
            <person name="Pessino S.C."/>
            <person name="Combes M.C."/>
            <person name="Mariac C."/>
            <person name="Albertini E."/>
            <person name="Pupilli F."/>
            <person name="Ortiz J.P.A."/>
            <person name="Leblanc O."/>
        </authorList>
    </citation>
    <scope>NUCLEOTIDE SEQUENCE [LARGE SCALE GENOMIC DNA]</scope>
    <source>
        <strain evidence="12">R1</strain>
        <tissue evidence="12">Leaf</tissue>
    </source>
</reference>
<keyword evidence="8" id="KW-0511">Multifunctional enzyme</keyword>
<dbReference type="AlphaFoldDB" id="A0AAQ3TY58"/>
<dbReference type="EMBL" id="CP144750">
    <property type="protein sequence ID" value="WVZ81753.1"/>
    <property type="molecule type" value="Genomic_DNA"/>
</dbReference>
<dbReference type="Pfam" id="PF08284">
    <property type="entry name" value="RVP_2"/>
    <property type="match status" value="1"/>
</dbReference>
<evidence type="ECO:0000313" key="13">
    <source>
        <dbReference type="Proteomes" id="UP001341281"/>
    </source>
</evidence>
<name>A0AAQ3TY58_PASNO</name>
<dbReference type="Gene3D" id="2.40.70.10">
    <property type="entry name" value="Acid Proteases"/>
    <property type="match status" value="1"/>
</dbReference>
<dbReference type="GO" id="GO:0006508">
    <property type="term" value="P:proteolysis"/>
    <property type="evidence" value="ECO:0007669"/>
    <property type="project" value="UniProtKB-KW"/>
</dbReference>
<keyword evidence="6" id="KW-0378">Hydrolase</keyword>
<feature type="compositionally biased region" description="Basic and acidic residues" evidence="9">
    <location>
        <begin position="59"/>
        <end position="68"/>
    </location>
</feature>
<evidence type="ECO:0000256" key="8">
    <source>
        <dbReference type="ARBA" id="ARBA00023268"/>
    </source>
</evidence>
<protein>
    <recommendedName>
        <fullName evidence="14">Reverse transcriptase/retrotransposon-derived protein RNase H-like domain-containing protein</fullName>
    </recommendedName>
</protein>
<gene>
    <name evidence="12" type="ORF">U9M48_029095</name>
</gene>
<evidence type="ECO:0008006" key="14">
    <source>
        <dbReference type="Google" id="ProtNLM"/>
    </source>
</evidence>
<dbReference type="PANTHER" id="PTHR37984">
    <property type="entry name" value="PROTEIN CBG26694"/>
    <property type="match status" value="1"/>
</dbReference>
<keyword evidence="13" id="KW-1185">Reference proteome</keyword>
<dbReference type="InterPro" id="IPR021109">
    <property type="entry name" value="Peptidase_aspartic_dom_sf"/>
</dbReference>
<dbReference type="InterPro" id="IPR043128">
    <property type="entry name" value="Rev_trsase/Diguanyl_cyclase"/>
</dbReference>
<keyword evidence="5" id="KW-0255">Endonuclease</keyword>
<evidence type="ECO:0000256" key="9">
    <source>
        <dbReference type="SAM" id="MobiDB-lite"/>
    </source>
</evidence>
<dbReference type="InterPro" id="IPR000477">
    <property type="entry name" value="RT_dom"/>
</dbReference>
<dbReference type="InterPro" id="IPR041577">
    <property type="entry name" value="RT_RNaseH_2"/>
</dbReference>
<evidence type="ECO:0000256" key="7">
    <source>
        <dbReference type="ARBA" id="ARBA00022918"/>
    </source>
</evidence>
<organism evidence="12 13">
    <name type="scientific">Paspalum notatum var. saurae</name>
    <dbReference type="NCBI Taxonomy" id="547442"/>
    <lineage>
        <taxon>Eukaryota</taxon>
        <taxon>Viridiplantae</taxon>
        <taxon>Streptophyta</taxon>
        <taxon>Embryophyta</taxon>
        <taxon>Tracheophyta</taxon>
        <taxon>Spermatophyta</taxon>
        <taxon>Magnoliopsida</taxon>
        <taxon>Liliopsida</taxon>
        <taxon>Poales</taxon>
        <taxon>Poaceae</taxon>
        <taxon>PACMAD clade</taxon>
        <taxon>Panicoideae</taxon>
        <taxon>Andropogonodae</taxon>
        <taxon>Paspaleae</taxon>
        <taxon>Paspalinae</taxon>
        <taxon>Paspalum</taxon>
    </lineage>
</organism>
<evidence type="ECO:0000256" key="5">
    <source>
        <dbReference type="ARBA" id="ARBA00022759"/>
    </source>
</evidence>
<dbReference type="CDD" id="cd09274">
    <property type="entry name" value="RNase_HI_RT_Ty3"/>
    <property type="match status" value="1"/>
</dbReference>
<feature type="region of interest" description="Disordered" evidence="9">
    <location>
        <begin position="1"/>
        <end position="99"/>
    </location>
</feature>